<dbReference type="InParanoid" id="B0CYB5"/>
<dbReference type="OrthoDB" id="2195113at2759"/>
<dbReference type="GO" id="GO:0008298">
    <property type="term" value="P:intracellular mRNA localization"/>
    <property type="evidence" value="ECO:0007669"/>
    <property type="project" value="TreeGrafter"/>
</dbReference>
<keyword evidence="1" id="KW-0175">Coiled coil</keyword>
<accession>B0CYB5</accession>
<organism evidence="3">
    <name type="scientific">Laccaria bicolor (strain S238N-H82 / ATCC MYA-4686)</name>
    <name type="common">Bicoloured deceiver</name>
    <name type="synonym">Laccaria laccata var. bicolor</name>
    <dbReference type="NCBI Taxonomy" id="486041"/>
    <lineage>
        <taxon>Eukaryota</taxon>
        <taxon>Fungi</taxon>
        <taxon>Dikarya</taxon>
        <taxon>Basidiomycota</taxon>
        <taxon>Agaricomycotina</taxon>
        <taxon>Agaricomycetes</taxon>
        <taxon>Agaricomycetidae</taxon>
        <taxon>Agaricales</taxon>
        <taxon>Agaricineae</taxon>
        <taxon>Hydnangiaceae</taxon>
        <taxon>Laccaria</taxon>
    </lineage>
</organism>
<dbReference type="GeneID" id="6072760"/>
<reference evidence="2 3" key="1">
    <citation type="journal article" date="2008" name="Nature">
        <title>The genome of Laccaria bicolor provides insights into mycorrhizal symbiosis.</title>
        <authorList>
            <person name="Martin F."/>
            <person name="Aerts A."/>
            <person name="Ahren D."/>
            <person name="Brun A."/>
            <person name="Danchin E.G.J."/>
            <person name="Duchaussoy F."/>
            <person name="Gibon J."/>
            <person name="Kohler A."/>
            <person name="Lindquist E."/>
            <person name="Pereda V."/>
            <person name="Salamov A."/>
            <person name="Shapiro H.J."/>
            <person name="Wuyts J."/>
            <person name="Blaudez D."/>
            <person name="Buee M."/>
            <person name="Brokstein P."/>
            <person name="Canbaeck B."/>
            <person name="Cohen D."/>
            <person name="Courty P.E."/>
            <person name="Coutinho P.M."/>
            <person name="Delaruelle C."/>
            <person name="Detter J.C."/>
            <person name="Deveau A."/>
            <person name="DiFazio S."/>
            <person name="Duplessis S."/>
            <person name="Fraissinet-Tachet L."/>
            <person name="Lucic E."/>
            <person name="Frey-Klett P."/>
            <person name="Fourrey C."/>
            <person name="Feussner I."/>
            <person name="Gay G."/>
            <person name="Grimwood J."/>
            <person name="Hoegger P.J."/>
            <person name="Jain P."/>
            <person name="Kilaru S."/>
            <person name="Labbe J."/>
            <person name="Lin Y.C."/>
            <person name="Legue V."/>
            <person name="Le Tacon F."/>
            <person name="Marmeisse R."/>
            <person name="Melayah D."/>
            <person name="Montanini B."/>
            <person name="Muratet M."/>
            <person name="Nehls U."/>
            <person name="Niculita-Hirzel H."/>
            <person name="Oudot-Le Secq M.P."/>
            <person name="Peter M."/>
            <person name="Quesneville H."/>
            <person name="Rajashekar B."/>
            <person name="Reich M."/>
            <person name="Rouhier N."/>
            <person name="Schmutz J."/>
            <person name="Yin T."/>
            <person name="Chalot M."/>
            <person name="Henrissat B."/>
            <person name="Kuees U."/>
            <person name="Lucas S."/>
            <person name="Van de Peer Y."/>
            <person name="Podila G.K."/>
            <person name="Polle A."/>
            <person name="Pukkila P.J."/>
            <person name="Richardson P.M."/>
            <person name="Rouze P."/>
            <person name="Sanders I.R."/>
            <person name="Stajich J.E."/>
            <person name="Tunlid A."/>
            <person name="Tuskan G."/>
            <person name="Grigoriev I.V."/>
        </authorList>
    </citation>
    <scope>NUCLEOTIDE SEQUENCE [LARGE SCALE GENOMIC DNA]</scope>
    <source>
        <strain evidence="3">S238N-H82 / ATCC MYA-4686</strain>
    </source>
</reference>
<dbReference type="GO" id="GO:0005783">
    <property type="term" value="C:endoplasmic reticulum"/>
    <property type="evidence" value="ECO:0007669"/>
    <property type="project" value="TreeGrafter"/>
</dbReference>
<dbReference type="FunCoup" id="B0CYB5">
    <property type="interactions" value="20"/>
</dbReference>
<dbReference type="EMBL" id="DS547094">
    <property type="protein sequence ID" value="EDR12416.1"/>
    <property type="molecule type" value="Genomic_DNA"/>
</dbReference>
<dbReference type="GO" id="GO:0003729">
    <property type="term" value="F:mRNA binding"/>
    <property type="evidence" value="ECO:0007669"/>
    <property type="project" value="TreeGrafter"/>
</dbReference>
<dbReference type="PANTHER" id="PTHR31027:SF2">
    <property type="entry name" value="LEBERCILIN DOMAIN-CONTAINING PROTEIN"/>
    <property type="match status" value="1"/>
</dbReference>
<gene>
    <name evidence="2" type="ORF">LACBIDRAFT_144436</name>
</gene>
<dbReference type="HOGENOM" id="CLU_023943_0_0_1"/>
<protein>
    <recommendedName>
        <fullName evidence="4">Nuclear segregation protein Bfr1</fullName>
    </recommendedName>
</protein>
<evidence type="ECO:0008006" key="4">
    <source>
        <dbReference type="Google" id="ProtNLM"/>
    </source>
</evidence>
<keyword evidence="3" id="KW-1185">Reference proteome</keyword>
<sequence>KPDKKAYDAEQDKIKAEIDALQIKLTSVRDKIGGTTKSGPGNDHRNALRAELDSIRDKQSANKTSRGKVLDQLKSLQDGAQKKIKDLQAAKTKINFKTVAEVDAHIKQVPNIVESGNMKLAEEKRALQDISSSKRNRRAVEGFQAEQESIDALRHSIDELKKQLDDPESKAVSERYDAIKAELDELKREGDEAYPDRSKLFEERDNLQSQIKNLFNEKRDSAQRFRDANDRYWNKVNEDRARRAERARLQRAAEEAQKKQDLAERIREEAQVPAFQAQIEDCQTLIDYFSGKSSGHVSFKSASLSVKAEVAGVPKLDIRKVEEIPEGLVALNKKGKAEDAYFVGGKGKGKGKKAASSSSANTPLNVPLPTLSALLSLSIPPPSASVDVPRVIEDLKTKKTWFEANQARVTAENISKAEADIRRL</sequence>
<feature type="non-terminal residue" evidence="2">
    <location>
        <position position="424"/>
    </location>
</feature>
<name>B0CYB5_LACBS</name>
<dbReference type="RefSeq" id="XP_001876680.1">
    <property type="nucleotide sequence ID" value="XM_001876645.1"/>
</dbReference>
<dbReference type="InterPro" id="IPR039604">
    <property type="entry name" value="Bfr1"/>
</dbReference>
<evidence type="ECO:0000256" key="1">
    <source>
        <dbReference type="SAM" id="Coils"/>
    </source>
</evidence>
<dbReference type="KEGG" id="lbc:LACBIDRAFT_144436"/>
<dbReference type="GO" id="GO:1990904">
    <property type="term" value="C:ribonucleoprotein complex"/>
    <property type="evidence" value="ECO:0007669"/>
    <property type="project" value="TreeGrafter"/>
</dbReference>
<dbReference type="AlphaFoldDB" id="B0CYB5"/>
<dbReference type="PANTHER" id="PTHR31027">
    <property type="entry name" value="NUCLEAR SEGREGATION PROTEIN BFR1"/>
    <property type="match status" value="1"/>
</dbReference>
<feature type="coiled-coil region" evidence="1">
    <location>
        <begin position="4"/>
        <end position="31"/>
    </location>
</feature>
<feature type="non-terminal residue" evidence="2">
    <location>
        <position position="1"/>
    </location>
</feature>
<feature type="coiled-coil region" evidence="1">
    <location>
        <begin position="143"/>
        <end position="269"/>
    </location>
</feature>
<dbReference type="GO" id="GO:0042175">
    <property type="term" value="C:nuclear outer membrane-endoplasmic reticulum membrane network"/>
    <property type="evidence" value="ECO:0007669"/>
    <property type="project" value="TreeGrafter"/>
</dbReference>
<dbReference type="STRING" id="486041.B0CYB5"/>
<evidence type="ECO:0000313" key="3">
    <source>
        <dbReference type="Proteomes" id="UP000001194"/>
    </source>
</evidence>
<proteinExistence type="predicted"/>
<dbReference type="Proteomes" id="UP000001194">
    <property type="component" value="Unassembled WGS sequence"/>
</dbReference>
<evidence type="ECO:0000313" key="2">
    <source>
        <dbReference type="EMBL" id="EDR12416.1"/>
    </source>
</evidence>